<evidence type="ECO:0000256" key="1">
    <source>
        <dbReference type="SAM" id="MobiDB-lite"/>
    </source>
</evidence>
<feature type="compositionally biased region" description="Low complexity" evidence="1">
    <location>
        <begin position="79"/>
        <end position="93"/>
    </location>
</feature>
<feature type="region of interest" description="Disordered" evidence="1">
    <location>
        <begin position="147"/>
        <end position="167"/>
    </location>
</feature>
<feature type="region of interest" description="Disordered" evidence="1">
    <location>
        <begin position="24"/>
        <end position="127"/>
    </location>
</feature>
<dbReference type="GeneID" id="19400276"/>
<feature type="region of interest" description="Disordered" evidence="1">
    <location>
        <begin position="448"/>
        <end position="476"/>
    </location>
</feature>
<proteinExistence type="predicted"/>
<reference evidence="2 3" key="2">
    <citation type="journal article" date="2013" name="PLoS Genet.">
        <title>Comparative genome structure, secondary metabolite, and effector coding capacity across Cochliobolus pathogens.</title>
        <authorList>
            <person name="Condon B.J."/>
            <person name="Leng Y."/>
            <person name="Wu D."/>
            <person name="Bushley K.E."/>
            <person name="Ohm R.A."/>
            <person name="Otillar R."/>
            <person name="Martin J."/>
            <person name="Schackwitz W."/>
            <person name="Grimwood J."/>
            <person name="MohdZainudin N."/>
            <person name="Xue C."/>
            <person name="Wang R."/>
            <person name="Manning V.A."/>
            <person name="Dhillon B."/>
            <person name="Tu Z.J."/>
            <person name="Steffenson B.J."/>
            <person name="Salamov A."/>
            <person name="Sun H."/>
            <person name="Lowry S."/>
            <person name="LaButti K."/>
            <person name="Han J."/>
            <person name="Copeland A."/>
            <person name="Lindquist E."/>
            <person name="Barry K."/>
            <person name="Schmutz J."/>
            <person name="Baker S.E."/>
            <person name="Ciuffetti L.M."/>
            <person name="Grigoriev I.V."/>
            <person name="Zhong S."/>
            <person name="Turgeon B.G."/>
        </authorList>
    </citation>
    <scope>NUCLEOTIDE SEQUENCE [LARGE SCALE GENOMIC DNA]</scope>
    <source>
        <strain evidence="3">28A</strain>
    </source>
</reference>
<dbReference type="EMBL" id="KB908515">
    <property type="protein sequence ID" value="EOA89131.1"/>
    <property type="molecule type" value="Genomic_DNA"/>
</dbReference>
<dbReference type="RefSeq" id="XP_008022987.1">
    <property type="nucleotide sequence ID" value="XM_008024796.1"/>
</dbReference>
<dbReference type="STRING" id="671987.R0IX44"/>
<evidence type="ECO:0000313" key="2">
    <source>
        <dbReference type="EMBL" id="EOA89131.1"/>
    </source>
</evidence>
<reference evidence="2 3" key="1">
    <citation type="journal article" date="2012" name="PLoS Pathog.">
        <title>Diverse lifestyles and strategies of plant pathogenesis encoded in the genomes of eighteen Dothideomycetes fungi.</title>
        <authorList>
            <person name="Ohm R.A."/>
            <person name="Feau N."/>
            <person name="Henrissat B."/>
            <person name="Schoch C.L."/>
            <person name="Horwitz B.A."/>
            <person name="Barry K.W."/>
            <person name="Condon B.J."/>
            <person name="Copeland A.C."/>
            <person name="Dhillon B."/>
            <person name="Glaser F."/>
            <person name="Hesse C.N."/>
            <person name="Kosti I."/>
            <person name="LaButti K."/>
            <person name="Lindquist E.A."/>
            <person name="Lucas S."/>
            <person name="Salamov A.A."/>
            <person name="Bradshaw R.E."/>
            <person name="Ciuffetti L."/>
            <person name="Hamelin R.C."/>
            <person name="Kema G.H.J."/>
            <person name="Lawrence C."/>
            <person name="Scott J.A."/>
            <person name="Spatafora J.W."/>
            <person name="Turgeon B.G."/>
            <person name="de Wit P.J.G.M."/>
            <person name="Zhong S."/>
            <person name="Goodwin S.B."/>
            <person name="Grigoriev I.V."/>
        </authorList>
    </citation>
    <scope>NUCLEOTIDE SEQUENCE [LARGE SCALE GENOMIC DNA]</scope>
    <source>
        <strain evidence="3">28A</strain>
    </source>
</reference>
<sequence length="476" mass="53932">MATLSPDVRDSTLKSLKLTCPSAEVIQDASPASSADMATSDKAYPFHDVGDEWSDEEVLIPRQRRKTQSIPPLQFEKITATSAESSSEDSSSPSPNPQRFLSAKASPNVPPKSPSRLGTSRGTSPDDLVQRFYQLTKERDALRKELQRKSMGSHVLSAHSPRSQKSEEDTLIEELLALRYEIRLWSEEYFTGPIKSSNKRPYMQRAKKLFGNLTDNYHVYLKDPDDRPLLIQAYVWMRLQQKIFNNWQKGSGYVWAGKLGDKKLRDINDTLRQAVKNEAEAQEYHRWRALTVNLLVPQVDGKWRPTFDATPVLKQISRFCSRMRRKLRPWATQSLRAGKEQLGTIVSASVALDLKMKRQLADYRFVTFTGGKKDQYWGYGYYDSEMEDVFEDDDDDDGNGGYGSSSPRGRRVELALAPALERCGNANGHVFDQNFMMVKADVTCKRLEKQKKQQPRPRGGGSTVGGRGGKKGFWGK</sequence>
<keyword evidence="3" id="KW-1185">Reference proteome</keyword>
<accession>R0IX44</accession>
<feature type="compositionally biased region" description="Gly residues" evidence="1">
    <location>
        <begin position="458"/>
        <end position="476"/>
    </location>
</feature>
<organism evidence="2 3">
    <name type="scientific">Exserohilum turcicum (strain 28A)</name>
    <name type="common">Northern leaf blight fungus</name>
    <name type="synonym">Setosphaeria turcica</name>
    <dbReference type="NCBI Taxonomy" id="671987"/>
    <lineage>
        <taxon>Eukaryota</taxon>
        <taxon>Fungi</taxon>
        <taxon>Dikarya</taxon>
        <taxon>Ascomycota</taxon>
        <taxon>Pezizomycotina</taxon>
        <taxon>Dothideomycetes</taxon>
        <taxon>Pleosporomycetidae</taxon>
        <taxon>Pleosporales</taxon>
        <taxon>Pleosporineae</taxon>
        <taxon>Pleosporaceae</taxon>
        <taxon>Exserohilum</taxon>
    </lineage>
</organism>
<gene>
    <name evidence="2" type="ORF">SETTUDRAFT_167711</name>
</gene>
<dbReference type="HOGENOM" id="CLU_023876_0_0_1"/>
<dbReference type="OrthoDB" id="5213630at2759"/>
<protein>
    <submittedName>
        <fullName evidence="2">Uncharacterized protein</fullName>
    </submittedName>
</protein>
<dbReference type="Proteomes" id="UP000016935">
    <property type="component" value="Unassembled WGS sequence"/>
</dbReference>
<evidence type="ECO:0000313" key="3">
    <source>
        <dbReference type="Proteomes" id="UP000016935"/>
    </source>
</evidence>
<dbReference type="AlphaFoldDB" id="R0IX44"/>
<dbReference type="eggNOG" id="ENOG502SXHQ">
    <property type="taxonomic scope" value="Eukaryota"/>
</dbReference>
<name>R0IX44_EXST2</name>